<dbReference type="Proteomes" id="UP000310158">
    <property type="component" value="Unassembled WGS sequence"/>
</dbReference>
<feature type="domain" description="Pop1 N-terminal" evidence="5">
    <location>
        <begin position="67"/>
        <end position="135"/>
    </location>
</feature>
<dbReference type="Pfam" id="PF08170">
    <property type="entry name" value="POPLD"/>
    <property type="match status" value="1"/>
</dbReference>
<evidence type="ECO:0000256" key="3">
    <source>
        <dbReference type="ARBA" id="ARBA00023242"/>
    </source>
</evidence>
<dbReference type="InterPro" id="IPR055079">
    <property type="entry name" value="POP1_C"/>
</dbReference>
<feature type="region of interest" description="Disordered" evidence="4">
    <location>
        <begin position="590"/>
        <end position="615"/>
    </location>
</feature>
<accession>A0A4S4M676</accession>
<evidence type="ECO:0000259" key="7">
    <source>
        <dbReference type="Pfam" id="PF22770"/>
    </source>
</evidence>
<evidence type="ECO:0000256" key="4">
    <source>
        <dbReference type="SAM" id="MobiDB-lite"/>
    </source>
</evidence>
<feature type="region of interest" description="Disordered" evidence="4">
    <location>
        <begin position="276"/>
        <end position="317"/>
    </location>
</feature>
<dbReference type="InterPro" id="IPR012590">
    <property type="entry name" value="POPLD_dom"/>
</dbReference>
<evidence type="ECO:0000313" key="9">
    <source>
        <dbReference type="Proteomes" id="UP000310158"/>
    </source>
</evidence>
<name>A0A4S4M676_9AGAM</name>
<gene>
    <name evidence="8" type="ORF">EW146_g820</name>
</gene>
<feature type="domain" description="Pop1 N-terminal" evidence="5">
    <location>
        <begin position="146"/>
        <end position="217"/>
    </location>
</feature>
<dbReference type="OrthoDB" id="442863at2759"/>
<dbReference type="EMBL" id="SGPL01000019">
    <property type="protein sequence ID" value="THH20545.1"/>
    <property type="molecule type" value="Genomic_DNA"/>
</dbReference>
<organism evidence="8 9">
    <name type="scientific">Bondarzewia mesenterica</name>
    <dbReference type="NCBI Taxonomy" id="1095465"/>
    <lineage>
        <taxon>Eukaryota</taxon>
        <taxon>Fungi</taxon>
        <taxon>Dikarya</taxon>
        <taxon>Basidiomycota</taxon>
        <taxon>Agaricomycotina</taxon>
        <taxon>Agaricomycetes</taxon>
        <taxon>Russulales</taxon>
        <taxon>Bondarzewiaceae</taxon>
        <taxon>Bondarzewia</taxon>
    </lineage>
</organism>
<evidence type="ECO:0000259" key="5">
    <source>
        <dbReference type="Pfam" id="PF06978"/>
    </source>
</evidence>
<evidence type="ECO:0000259" key="6">
    <source>
        <dbReference type="Pfam" id="PF08170"/>
    </source>
</evidence>
<feature type="domain" description="POP1 C-terminal" evidence="7">
    <location>
        <begin position="770"/>
        <end position="835"/>
    </location>
</feature>
<evidence type="ECO:0008006" key="10">
    <source>
        <dbReference type="Google" id="ProtNLM"/>
    </source>
</evidence>
<sequence>MPSKRSNEHLSDDITARERKKQKIATARTIAVQQPTSASENAISGPAKRVQFGGMKGLPASLDVEKFAEARAFEINAMQEAMKNASSSSTQRAWQELPRHLRRRAASHDIRRVPIRLRKKAKAEMDPMRRKILGRNLPKRGKIRQEERKDRFYRRQVSKKWLETHLWHTKRMIMDNMWGYRLAVQPTEKAFRPSHRASIHGSILHDASYYGLIEIKGPEFVLKALLQCCCDPQGCTPGAQRFLTGARACDINLYQPNSYPFSLVGTVVVIWQSSGPSTSSSNADPQSGENSVESSRKRKRKRPVKGKQSVAPPEPQTSECSVSRVLWIRCHPTVFNEALVALKRATSLTLEAFKTTQGHADKSYTVEVTNLIGSVNVFEIMGPKSSQVIKGALIPNPKDERDEFKKFWASLTNLQTAGSVPHNMIIGFTVLDPRLSFPPKNARAQIDEDGLPSIPSSWTCFPTSTLARSGIWNENTRNILANVIPGTRLKATHEDNRIPVLLIQRSIGRASSTTNSSPSQHPADDPSLHGWTLIVPKGWSMAFFNSLVYTGTRVGGQRERQHQSFEAGEAYFPRDFPANAAHNTYITTRASEEQERWQRKPPAKRPNWDKLGTPSPWKPDWETALGIKSFVDGSGIDLITTQRDDPKTQQQQIQPWLFSGPDVRTIVDAASKSLNPSVAIFDGINTLRSKRQMEPLGTDLEAGILFKGALIQIRIQLLGRGSPEDLAVIYAVDDPEASKWMQVEQKKSHGWQGTEEMPGETELCEAVPPEENIIGYVTSGNYSLSRGQGFGIGAIPLAKLFELRQQSQRVRLDGLLVKIRNRDGTICRAAYIDILN</sequence>
<dbReference type="GO" id="GO:0001682">
    <property type="term" value="P:tRNA 5'-leader removal"/>
    <property type="evidence" value="ECO:0007669"/>
    <property type="project" value="InterPro"/>
</dbReference>
<dbReference type="Pfam" id="PF06978">
    <property type="entry name" value="POP1_N"/>
    <property type="match status" value="2"/>
</dbReference>
<dbReference type="GO" id="GO:0000172">
    <property type="term" value="C:ribonuclease MRP complex"/>
    <property type="evidence" value="ECO:0007669"/>
    <property type="project" value="InterPro"/>
</dbReference>
<dbReference type="InterPro" id="IPR009723">
    <property type="entry name" value="Pop1_N"/>
</dbReference>
<keyword evidence="3" id="KW-0539">Nucleus</keyword>
<feature type="domain" description="POPLD" evidence="6">
    <location>
        <begin position="530"/>
        <end position="621"/>
    </location>
</feature>
<dbReference type="AlphaFoldDB" id="A0A4S4M676"/>
<feature type="region of interest" description="Disordered" evidence="4">
    <location>
        <begin position="1"/>
        <end position="24"/>
    </location>
</feature>
<comment type="subcellular location">
    <subcellularLocation>
        <location evidence="1">Nucleus</location>
    </subcellularLocation>
</comment>
<keyword evidence="2" id="KW-0819">tRNA processing</keyword>
<dbReference type="PANTHER" id="PTHR22731">
    <property type="entry name" value="RIBONUCLEASES P/MRP PROTEIN SUBUNIT POP1"/>
    <property type="match status" value="1"/>
</dbReference>
<feature type="compositionally biased region" description="Basic residues" evidence="4">
    <location>
        <begin position="296"/>
        <end position="305"/>
    </location>
</feature>
<dbReference type="GO" id="GO:0005655">
    <property type="term" value="C:nucleolar ribonuclease P complex"/>
    <property type="evidence" value="ECO:0007669"/>
    <property type="project" value="InterPro"/>
</dbReference>
<evidence type="ECO:0000313" key="8">
    <source>
        <dbReference type="EMBL" id="THH20545.1"/>
    </source>
</evidence>
<feature type="compositionally biased region" description="Polar residues" evidence="4">
    <location>
        <begin position="509"/>
        <end position="520"/>
    </location>
</feature>
<feature type="region of interest" description="Disordered" evidence="4">
    <location>
        <begin position="509"/>
        <end position="528"/>
    </location>
</feature>
<dbReference type="Pfam" id="PF22770">
    <property type="entry name" value="POP1_C"/>
    <property type="match status" value="1"/>
</dbReference>
<keyword evidence="9" id="KW-1185">Reference proteome</keyword>
<evidence type="ECO:0000256" key="2">
    <source>
        <dbReference type="ARBA" id="ARBA00022694"/>
    </source>
</evidence>
<feature type="compositionally biased region" description="Polar residues" evidence="4">
    <location>
        <begin position="276"/>
        <end position="293"/>
    </location>
</feature>
<protein>
    <recommendedName>
        <fullName evidence="10">Pop1 N-terminal domain-containing protein</fullName>
    </recommendedName>
</protein>
<dbReference type="InterPro" id="IPR039182">
    <property type="entry name" value="Pop1"/>
</dbReference>
<feature type="compositionally biased region" description="Basic and acidic residues" evidence="4">
    <location>
        <begin position="1"/>
        <end position="17"/>
    </location>
</feature>
<dbReference type="PANTHER" id="PTHR22731:SF3">
    <property type="entry name" value="RIBONUCLEASES P_MRP PROTEIN SUBUNIT POP1"/>
    <property type="match status" value="1"/>
</dbReference>
<proteinExistence type="predicted"/>
<evidence type="ECO:0000256" key="1">
    <source>
        <dbReference type="ARBA" id="ARBA00004123"/>
    </source>
</evidence>
<comment type="caution">
    <text evidence="8">The sequence shown here is derived from an EMBL/GenBank/DDBJ whole genome shotgun (WGS) entry which is preliminary data.</text>
</comment>
<reference evidence="8 9" key="1">
    <citation type="submission" date="2019-02" db="EMBL/GenBank/DDBJ databases">
        <title>Genome sequencing of the rare red list fungi Bondarzewia mesenterica.</title>
        <authorList>
            <person name="Buettner E."/>
            <person name="Kellner H."/>
        </authorList>
    </citation>
    <scope>NUCLEOTIDE SEQUENCE [LARGE SCALE GENOMIC DNA]</scope>
    <source>
        <strain evidence="8 9">DSM 108281</strain>
    </source>
</reference>